<protein>
    <recommendedName>
        <fullName evidence="1">Rhodanese domain-containing protein</fullName>
    </recommendedName>
</protein>
<dbReference type="PANTHER" id="PTHR44086:SF10">
    <property type="entry name" value="THIOSULFATE SULFURTRANSFERASE_RHODANESE-LIKE DOMAIN-CONTAINING PROTEIN 3"/>
    <property type="match status" value="1"/>
</dbReference>
<dbReference type="PANTHER" id="PTHR44086">
    <property type="entry name" value="THIOSULFATE SULFURTRANSFERASE RDL2, MITOCHONDRIAL-RELATED"/>
    <property type="match status" value="1"/>
</dbReference>
<dbReference type="SUPFAM" id="SSF52821">
    <property type="entry name" value="Rhodanese/Cell cycle control phosphatase"/>
    <property type="match status" value="1"/>
</dbReference>
<proteinExistence type="predicted"/>
<feature type="domain" description="Rhodanese" evidence="1">
    <location>
        <begin position="86"/>
        <end position="188"/>
    </location>
</feature>
<evidence type="ECO:0000313" key="2">
    <source>
        <dbReference type="EMBL" id="KAK2709322.1"/>
    </source>
</evidence>
<dbReference type="AlphaFoldDB" id="A0AA88HPD0"/>
<dbReference type="Proteomes" id="UP001187531">
    <property type="component" value="Unassembled WGS sequence"/>
</dbReference>
<name>A0AA88HPD0_ARTSF</name>
<evidence type="ECO:0000313" key="3">
    <source>
        <dbReference type="Proteomes" id="UP001187531"/>
    </source>
</evidence>
<dbReference type="PROSITE" id="PS50206">
    <property type="entry name" value="RHODANESE_3"/>
    <property type="match status" value="1"/>
</dbReference>
<dbReference type="Pfam" id="PF00581">
    <property type="entry name" value="Rhodanese"/>
    <property type="match status" value="1"/>
</dbReference>
<reference evidence="2" key="1">
    <citation type="submission" date="2023-07" db="EMBL/GenBank/DDBJ databases">
        <title>Chromosome-level genome assembly of Artemia franciscana.</title>
        <authorList>
            <person name="Jo E."/>
        </authorList>
    </citation>
    <scope>NUCLEOTIDE SEQUENCE</scope>
    <source>
        <tissue evidence="2">Whole body</tissue>
    </source>
</reference>
<keyword evidence="3" id="KW-1185">Reference proteome</keyword>
<evidence type="ECO:0000259" key="1">
    <source>
        <dbReference type="PROSITE" id="PS50206"/>
    </source>
</evidence>
<dbReference type="InterPro" id="IPR036873">
    <property type="entry name" value="Rhodanese-like_dom_sf"/>
</dbReference>
<dbReference type="Gene3D" id="3.40.250.10">
    <property type="entry name" value="Rhodanese-like domain"/>
    <property type="match status" value="1"/>
</dbReference>
<dbReference type="EMBL" id="JAVRJZ010000017">
    <property type="protein sequence ID" value="KAK2709322.1"/>
    <property type="molecule type" value="Genomic_DNA"/>
</dbReference>
<organism evidence="2 3">
    <name type="scientific">Artemia franciscana</name>
    <name type="common">Brine shrimp</name>
    <name type="synonym">Artemia sanfranciscana</name>
    <dbReference type="NCBI Taxonomy" id="6661"/>
    <lineage>
        <taxon>Eukaryota</taxon>
        <taxon>Metazoa</taxon>
        <taxon>Ecdysozoa</taxon>
        <taxon>Arthropoda</taxon>
        <taxon>Crustacea</taxon>
        <taxon>Branchiopoda</taxon>
        <taxon>Anostraca</taxon>
        <taxon>Artemiidae</taxon>
        <taxon>Artemia</taxon>
    </lineage>
</organism>
<sequence length="188" mass="21703">MSSNRLRTTMLRCLISSRGLIYTEKTVHLRMQERSYINATYNSNWNNALGKFRCRIHSTPSFLYSGATTSRQDVEVSYEDLVEAFKNEKKLIIDVRQPEELISPGKLPKGINIPLGELINALQMPDRVFEERYRTPKPDEDQEIIFSCLAGIRSLKALIMARQLGFYRTKHYPGGFAEYSEISSKEEK</sequence>
<dbReference type="SMART" id="SM00450">
    <property type="entry name" value="RHOD"/>
    <property type="match status" value="1"/>
</dbReference>
<dbReference type="InterPro" id="IPR001763">
    <property type="entry name" value="Rhodanese-like_dom"/>
</dbReference>
<gene>
    <name evidence="2" type="ORF">QYM36_013104</name>
</gene>
<comment type="caution">
    <text evidence="2">The sequence shown here is derived from an EMBL/GenBank/DDBJ whole genome shotgun (WGS) entry which is preliminary data.</text>
</comment>
<accession>A0AA88HPD0</accession>